<dbReference type="SUPFAM" id="SSF103473">
    <property type="entry name" value="MFS general substrate transporter"/>
    <property type="match status" value="1"/>
</dbReference>
<evidence type="ECO:0000256" key="3">
    <source>
        <dbReference type="ARBA" id="ARBA00022989"/>
    </source>
</evidence>
<keyword evidence="4 5" id="KW-0472">Membrane</keyword>
<dbReference type="InterPro" id="IPR020846">
    <property type="entry name" value="MFS_dom"/>
</dbReference>
<dbReference type="GO" id="GO:0016020">
    <property type="term" value="C:membrane"/>
    <property type="evidence" value="ECO:0007669"/>
    <property type="project" value="UniProtKB-SubCell"/>
</dbReference>
<organism evidence="7 8">
    <name type="scientific">Zopfia rhizophila CBS 207.26</name>
    <dbReference type="NCBI Taxonomy" id="1314779"/>
    <lineage>
        <taxon>Eukaryota</taxon>
        <taxon>Fungi</taxon>
        <taxon>Dikarya</taxon>
        <taxon>Ascomycota</taxon>
        <taxon>Pezizomycotina</taxon>
        <taxon>Dothideomycetes</taxon>
        <taxon>Dothideomycetes incertae sedis</taxon>
        <taxon>Zopfiaceae</taxon>
        <taxon>Zopfia</taxon>
    </lineage>
</organism>
<keyword evidence="3 5" id="KW-1133">Transmembrane helix</keyword>
<accession>A0A6A6DL94</accession>
<dbReference type="InterPro" id="IPR036259">
    <property type="entry name" value="MFS_trans_sf"/>
</dbReference>
<name>A0A6A6DL94_9PEZI</name>
<dbReference type="PANTHER" id="PTHR42718:SF10">
    <property type="entry name" value="TRANSPORTER, PUTATIVE (AFU_ORTHOLOGUE AFUA_8G06760)-RELATED"/>
    <property type="match status" value="1"/>
</dbReference>
<dbReference type="InterPro" id="IPR011701">
    <property type="entry name" value="MFS"/>
</dbReference>
<reference evidence="7" key="1">
    <citation type="journal article" date="2020" name="Stud. Mycol.">
        <title>101 Dothideomycetes genomes: a test case for predicting lifestyles and emergence of pathogens.</title>
        <authorList>
            <person name="Haridas S."/>
            <person name="Albert R."/>
            <person name="Binder M."/>
            <person name="Bloem J."/>
            <person name="Labutti K."/>
            <person name="Salamov A."/>
            <person name="Andreopoulos B."/>
            <person name="Baker S."/>
            <person name="Barry K."/>
            <person name="Bills G."/>
            <person name="Bluhm B."/>
            <person name="Cannon C."/>
            <person name="Castanera R."/>
            <person name="Culley D."/>
            <person name="Daum C."/>
            <person name="Ezra D."/>
            <person name="Gonzalez J."/>
            <person name="Henrissat B."/>
            <person name="Kuo A."/>
            <person name="Liang C."/>
            <person name="Lipzen A."/>
            <person name="Lutzoni F."/>
            <person name="Magnuson J."/>
            <person name="Mondo S."/>
            <person name="Nolan M."/>
            <person name="Ohm R."/>
            <person name="Pangilinan J."/>
            <person name="Park H.-J."/>
            <person name="Ramirez L."/>
            <person name="Alfaro M."/>
            <person name="Sun H."/>
            <person name="Tritt A."/>
            <person name="Yoshinaga Y."/>
            <person name="Zwiers L.-H."/>
            <person name="Turgeon B."/>
            <person name="Goodwin S."/>
            <person name="Spatafora J."/>
            <person name="Crous P."/>
            <person name="Grigoriev I."/>
        </authorList>
    </citation>
    <scope>NUCLEOTIDE SEQUENCE</scope>
    <source>
        <strain evidence="7">CBS 207.26</strain>
    </source>
</reference>
<evidence type="ECO:0000256" key="5">
    <source>
        <dbReference type="SAM" id="Phobius"/>
    </source>
</evidence>
<evidence type="ECO:0000259" key="6">
    <source>
        <dbReference type="PROSITE" id="PS50850"/>
    </source>
</evidence>
<feature type="transmembrane region" description="Helical" evidence="5">
    <location>
        <begin position="47"/>
        <end position="75"/>
    </location>
</feature>
<keyword evidence="8" id="KW-1185">Reference proteome</keyword>
<feature type="transmembrane region" description="Helical" evidence="5">
    <location>
        <begin position="124"/>
        <end position="144"/>
    </location>
</feature>
<evidence type="ECO:0000313" key="8">
    <source>
        <dbReference type="Proteomes" id="UP000800200"/>
    </source>
</evidence>
<evidence type="ECO:0000256" key="2">
    <source>
        <dbReference type="ARBA" id="ARBA00022692"/>
    </source>
</evidence>
<evidence type="ECO:0000256" key="1">
    <source>
        <dbReference type="ARBA" id="ARBA00004141"/>
    </source>
</evidence>
<comment type="subcellular location">
    <subcellularLocation>
        <location evidence="1">Membrane</location>
        <topology evidence="1">Multi-pass membrane protein</topology>
    </subcellularLocation>
</comment>
<feature type="transmembrane region" description="Helical" evidence="5">
    <location>
        <begin position="95"/>
        <end position="118"/>
    </location>
</feature>
<dbReference type="AlphaFoldDB" id="A0A6A6DL94"/>
<protein>
    <recommendedName>
        <fullName evidence="6">Major facilitator superfamily (MFS) profile domain-containing protein</fullName>
    </recommendedName>
</protein>
<evidence type="ECO:0000313" key="7">
    <source>
        <dbReference type="EMBL" id="KAF2178366.1"/>
    </source>
</evidence>
<feature type="domain" description="Major facilitator superfamily (MFS) profile" evidence="6">
    <location>
        <begin position="53"/>
        <end position="188"/>
    </location>
</feature>
<dbReference type="Proteomes" id="UP000800200">
    <property type="component" value="Unassembled WGS sequence"/>
</dbReference>
<dbReference type="Gene3D" id="1.20.1720.10">
    <property type="entry name" value="Multidrug resistance protein D"/>
    <property type="match status" value="1"/>
</dbReference>
<dbReference type="OrthoDB" id="2130629at2759"/>
<evidence type="ECO:0000256" key="4">
    <source>
        <dbReference type="ARBA" id="ARBA00023136"/>
    </source>
</evidence>
<gene>
    <name evidence="7" type="ORF">K469DRAFT_754652</name>
</gene>
<keyword evidence="2 5" id="KW-0812">Transmembrane</keyword>
<sequence>MAQNSSAVELAVLQGDTKSVVATTAVHSIDREDSLSEDSTTAEVPSFLLLGTSVIFALLTGVITTSNVTTGLPAIGLPAIGLPKIAEGLHISNHLLLWPVSIYGLTIGCSLLIAGSIADVVGSRMVYLFGYLLISFFVLARALTQTSVQLIVSRGFQGIAASCCLPTVISILSGTSQKGDAVTLASHY</sequence>
<dbReference type="GO" id="GO:0022857">
    <property type="term" value="F:transmembrane transporter activity"/>
    <property type="evidence" value="ECO:0007669"/>
    <property type="project" value="InterPro"/>
</dbReference>
<dbReference type="Pfam" id="PF07690">
    <property type="entry name" value="MFS_1"/>
    <property type="match status" value="1"/>
</dbReference>
<dbReference type="PROSITE" id="PS50850">
    <property type="entry name" value="MFS"/>
    <property type="match status" value="1"/>
</dbReference>
<dbReference type="PANTHER" id="PTHR42718">
    <property type="entry name" value="MAJOR FACILITATOR SUPERFAMILY MULTIDRUG TRANSPORTER MFSC"/>
    <property type="match status" value="1"/>
</dbReference>
<proteinExistence type="predicted"/>
<dbReference type="EMBL" id="ML994676">
    <property type="protein sequence ID" value="KAF2178366.1"/>
    <property type="molecule type" value="Genomic_DNA"/>
</dbReference>